<reference evidence="1 2" key="1">
    <citation type="journal article" date="2020" name="Nat. Food">
        <title>A phased Vanilla planifolia genome enables genetic improvement of flavour and production.</title>
        <authorList>
            <person name="Hasing T."/>
            <person name="Tang H."/>
            <person name="Brym M."/>
            <person name="Khazi F."/>
            <person name="Huang T."/>
            <person name="Chambers A.H."/>
        </authorList>
    </citation>
    <scope>NUCLEOTIDE SEQUENCE [LARGE SCALE GENOMIC DNA]</scope>
    <source>
        <tissue evidence="1">Leaf</tissue>
    </source>
</reference>
<evidence type="ECO:0000313" key="2">
    <source>
        <dbReference type="Proteomes" id="UP000639772"/>
    </source>
</evidence>
<organism evidence="1 2">
    <name type="scientific">Vanilla planifolia</name>
    <name type="common">Vanilla</name>
    <dbReference type="NCBI Taxonomy" id="51239"/>
    <lineage>
        <taxon>Eukaryota</taxon>
        <taxon>Viridiplantae</taxon>
        <taxon>Streptophyta</taxon>
        <taxon>Embryophyta</taxon>
        <taxon>Tracheophyta</taxon>
        <taxon>Spermatophyta</taxon>
        <taxon>Magnoliopsida</taxon>
        <taxon>Liliopsida</taxon>
        <taxon>Asparagales</taxon>
        <taxon>Orchidaceae</taxon>
        <taxon>Vanilloideae</taxon>
        <taxon>Vanilleae</taxon>
        <taxon>Vanilla</taxon>
    </lineage>
</organism>
<proteinExistence type="predicted"/>
<dbReference type="Proteomes" id="UP000639772">
    <property type="component" value="Chromosome 3"/>
</dbReference>
<name>A0A835VAX4_VANPL</name>
<protein>
    <submittedName>
        <fullName evidence="1">Uncharacterized protein</fullName>
    </submittedName>
</protein>
<gene>
    <name evidence="1" type="ORF">HPP92_007701</name>
</gene>
<evidence type="ECO:0000313" key="1">
    <source>
        <dbReference type="EMBL" id="KAG0490838.1"/>
    </source>
</evidence>
<dbReference type="EMBL" id="JADCNM010000003">
    <property type="protein sequence ID" value="KAG0490838.1"/>
    <property type="molecule type" value="Genomic_DNA"/>
</dbReference>
<sequence>MVESLVEVQAKALSSISSFGILEAEELTLTPSQKPYIGSSRTYLNSCTDTRSCSNSCPGLIRCVFGCSNDDGANLDNLRHLYRFKGDCSKLKPAIAWGRNDYNITR</sequence>
<comment type="caution">
    <text evidence="1">The sequence shown here is derived from an EMBL/GenBank/DDBJ whole genome shotgun (WGS) entry which is preliminary data.</text>
</comment>
<accession>A0A835VAX4</accession>
<dbReference type="AlphaFoldDB" id="A0A835VAX4"/>